<dbReference type="Proteomes" id="UP001190700">
    <property type="component" value="Unassembled WGS sequence"/>
</dbReference>
<proteinExistence type="predicted"/>
<dbReference type="AlphaFoldDB" id="A0AAE0F514"/>
<feature type="compositionally biased region" description="Basic and acidic residues" evidence="1">
    <location>
        <begin position="75"/>
        <end position="100"/>
    </location>
</feature>
<sequence length="592" mass="65199">PEISCRPNLDTAAETLPKEAPAAAETPYTSKLDVLRKQLGISDPSPGSRRRSVSFAPEIMVKPEKAATVNVKAAAEPEKEKIEGTAELTKEKKEATAELAKEKKEATAELAKEKKEATADLTKVKKEATAELAKEKKEATAELTRDTTAGPSSASKLDQLKKQLGIAERPHTASPKRRHVESKPEEAKPQAKPQEAKPEEAKPEEAKPQAKPEEAKGERTTQGEASSTVKTTPVETEETTEKPSLQPSGLMTRPSVQPPGVAGRPPSEAASSSQAQTPSDIVQHSTSQAALKERETKNKRRRSALPFLDSGMPDDSVEIADDAESDSSSTSELPEPQSLGTRARTHAVMYSARPGELAAMPPTRPFAASLQRSQAMSRAETKKMEEVVNLMQKKDKPKESMLNWAAAWTSKALKGNRKESAATPQQEMINAKMKHMQDMVNQLFEEVKEDKSGLLRTQNLRRMFNLKNMVNEMEDKYKNTRLQAGESKLNHTAWNEQIEELKSHLSSIESLLDENSSQNTEEKGPWERIQELREKDAARGREYARVGLDDENASSVVGFVSALMALKATPEFHNADDETRKKMVDGLITQEL</sequence>
<name>A0AAE0F514_9CHLO</name>
<feature type="compositionally biased region" description="Polar residues" evidence="1">
    <location>
        <begin position="280"/>
        <end position="289"/>
    </location>
</feature>
<reference evidence="2 3" key="1">
    <citation type="journal article" date="2015" name="Genome Biol. Evol.">
        <title>Comparative Genomics of a Bacterivorous Green Alga Reveals Evolutionary Causalities and Consequences of Phago-Mixotrophic Mode of Nutrition.</title>
        <authorList>
            <person name="Burns J.A."/>
            <person name="Paasch A."/>
            <person name="Narechania A."/>
            <person name="Kim E."/>
        </authorList>
    </citation>
    <scope>NUCLEOTIDE SEQUENCE [LARGE SCALE GENOMIC DNA]</scope>
    <source>
        <strain evidence="2 3">PLY_AMNH</strain>
    </source>
</reference>
<keyword evidence="3" id="KW-1185">Reference proteome</keyword>
<accession>A0AAE0F514</accession>
<feature type="compositionally biased region" description="Basic and acidic residues" evidence="1">
    <location>
        <begin position="134"/>
        <end position="145"/>
    </location>
</feature>
<feature type="region of interest" description="Disordered" evidence="1">
    <location>
        <begin position="67"/>
        <end position="100"/>
    </location>
</feature>
<feature type="region of interest" description="Disordered" evidence="1">
    <location>
        <begin position="134"/>
        <end position="346"/>
    </location>
</feature>
<organism evidence="2 3">
    <name type="scientific">Cymbomonas tetramitiformis</name>
    <dbReference type="NCBI Taxonomy" id="36881"/>
    <lineage>
        <taxon>Eukaryota</taxon>
        <taxon>Viridiplantae</taxon>
        <taxon>Chlorophyta</taxon>
        <taxon>Pyramimonadophyceae</taxon>
        <taxon>Pyramimonadales</taxon>
        <taxon>Pyramimonadaceae</taxon>
        <taxon>Cymbomonas</taxon>
    </lineage>
</organism>
<comment type="caution">
    <text evidence="2">The sequence shown here is derived from an EMBL/GenBank/DDBJ whole genome shotgun (WGS) entry which is preliminary data.</text>
</comment>
<dbReference type="EMBL" id="LGRX02025830">
    <property type="protein sequence ID" value="KAK3251784.1"/>
    <property type="molecule type" value="Genomic_DNA"/>
</dbReference>
<feature type="compositionally biased region" description="Polar residues" evidence="1">
    <location>
        <begin position="146"/>
        <end position="156"/>
    </location>
</feature>
<feature type="compositionally biased region" description="Low complexity" evidence="1">
    <location>
        <begin position="265"/>
        <end position="279"/>
    </location>
</feature>
<feature type="compositionally biased region" description="Basic and acidic residues" evidence="1">
    <location>
        <begin position="181"/>
        <end position="221"/>
    </location>
</feature>
<feature type="compositionally biased region" description="Acidic residues" evidence="1">
    <location>
        <begin position="315"/>
        <end position="325"/>
    </location>
</feature>
<gene>
    <name evidence="2" type="ORF">CYMTET_38889</name>
</gene>
<evidence type="ECO:0000313" key="3">
    <source>
        <dbReference type="Proteomes" id="UP001190700"/>
    </source>
</evidence>
<feature type="non-terminal residue" evidence="2">
    <location>
        <position position="1"/>
    </location>
</feature>
<protein>
    <submittedName>
        <fullName evidence="2">Uncharacterized protein</fullName>
    </submittedName>
</protein>
<feature type="region of interest" description="Disordered" evidence="1">
    <location>
        <begin position="1"/>
        <end position="29"/>
    </location>
</feature>
<evidence type="ECO:0000313" key="2">
    <source>
        <dbReference type="EMBL" id="KAK3251784.1"/>
    </source>
</evidence>
<evidence type="ECO:0000256" key="1">
    <source>
        <dbReference type="SAM" id="MobiDB-lite"/>
    </source>
</evidence>